<evidence type="ECO:0000313" key="2">
    <source>
        <dbReference type="Proteomes" id="UP000805193"/>
    </source>
</evidence>
<gene>
    <name evidence="1" type="ORF">HPB47_020908</name>
</gene>
<dbReference type="Proteomes" id="UP000805193">
    <property type="component" value="Unassembled WGS sequence"/>
</dbReference>
<keyword evidence="2" id="KW-1185">Reference proteome</keyword>
<evidence type="ECO:0000313" key="1">
    <source>
        <dbReference type="EMBL" id="KAG0432328.1"/>
    </source>
</evidence>
<sequence>MTRVSRVKGGGGEKERVRMRRRGIPSPHYPPLLLLKSCALNRCYRGTYAEAAARGAAPPLKASVGTQYSSRDFECSTSPPTPSEAPVGSQTPAAPPKLPHTKTMLHRLGPKPRVVLDATPPQSSEVPTPSTSQREEEAMEVSVDPTEPPPPAKGGTKSAHEKGDQKKKPPRVTAPTNAS</sequence>
<organism evidence="1 2">
    <name type="scientific">Ixodes persulcatus</name>
    <name type="common">Taiga tick</name>
    <dbReference type="NCBI Taxonomy" id="34615"/>
    <lineage>
        <taxon>Eukaryota</taxon>
        <taxon>Metazoa</taxon>
        <taxon>Ecdysozoa</taxon>
        <taxon>Arthropoda</taxon>
        <taxon>Chelicerata</taxon>
        <taxon>Arachnida</taxon>
        <taxon>Acari</taxon>
        <taxon>Parasitiformes</taxon>
        <taxon>Ixodida</taxon>
        <taxon>Ixodoidea</taxon>
        <taxon>Ixodidae</taxon>
        <taxon>Ixodinae</taxon>
        <taxon>Ixodes</taxon>
    </lineage>
</organism>
<name>A0AC60QG58_IXOPE</name>
<accession>A0AC60QG58</accession>
<comment type="caution">
    <text evidence="1">The sequence shown here is derived from an EMBL/GenBank/DDBJ whole genome shotgun (WGS) entry which is preliminary data.</text>
</comment>
<dbReference type="EMBL" id="JABSTQ010009160">
    <property type="protein sequence ID" value="KAG0432328.1"/>
    <property type="molecule type" value="Genomic_DNA"/>
</dbReference>
<reference evidence="1 2" key="1">
    <citation type="journal article" date="2020" name="Cell">
        <title>Large-Scale Comparative Analyses of Tick Genomes Elucidate Their Genetic Diversity and Vector Capacities.</title>
        <authorList>
            <consortium name="Tick Genome and Microbiome Consortium (TIGMIC)"/>
            <person name="Jia N."/>
            <person name="Wang J."/>
            <person name="Shi W."/>
            <person name="Du L."/>
            <person name="Sun Y."/>
            <person name="Zhan W."/>
            <person name="Jiang J.F."/>
            <person name="Wang Q."/>
            <person name="Zhang B."/>
            <person name="Ji P."/>
            <person name="Bell-Sakyi L."/>
            <person name="Cui X.M."/>
            <person name="Yuan T.T."/>
            <person name="Jiang B.G."/>
            <person name="Yang W.F."/>
            <person name="Lam T.T."/>
            <person name="Chang Q.C."/>
            <person name="Ding S.J."/>
            <person name="Wang X.J."/>
            <person name="Zhu J.G."/>
            <person name="Ruan X.D."/>
            <person name="Zhao L."/>
            <person name="Wei J.T."/>
            <person name="Ye R.Z."/>
            <person name="Que T.C."/>
            <person name="Du C.H."/>
            <person name="Zhou Y.H."/>
            <person name="Cheng J.X."/>
            <person name="Dai P.F."/>
            <person name="Guo W.B."/>
            <person name="Han X.H."/>
            <person name="Huang E.J."/>
            <person name="Li L.F."/>
            <person name="Wei W."/>
            <person name="Gao Y.C."/>
            <person name="Liu J.Z."/>
            <person name="Shao H.Z."/>
            <person name="Wang X."/>
            <person name="Wang C.C."/>
            <person name="Yang T.C."/>
            <person name="Huo Q.B."/>
            <person name="Li W."/>
            <person name="Chen H.Y."/>
            <person name="Chen S.E."/>
            <person name="Zhou L.G."/>
            <person name="Ni X.B."/>
            <person name="Tian J.H."/>
            <person name="Sheng Y."/>
            <person name="Liu T."/>
            <person name="Pan Y.S."/>
            <person name="Xia L.Y."/>
            <person name="Li J."/>
            <person name="Zhao F."/>
            <person name="Cao W.C."/>
        </authorList>
    </citation>
    <scope>NUCLEOTIDE SEQUENCE [LARGE SCALE GENOMIC DNA]</scope>
    <source>
        <strain evidence="1">Iper-2018</strain>
    </source>
</reference>
<proteinExistence type="predicted"/>
<protein>
    <submittedName>
        <fullName evidence="1">Uncharacterized protein</fullName>
    </submittedName>
</protein>